<sequence length="122" mass="13620">MGFLSFFLGIEIITTSTSLFMSRHHSIRDILERCGMSRAKFASTPLTSKLPAQLASLEPIICSRHAYSDANWAGNFDVKTSTSTHDQIADALTKSLSSCRHVDLRHKMHVLNGDMLLRGRNK</sequence>
<proteinExistence type="predicted"/>
<protein>
    <submittedName>
        <fullName evidence="1">Uncharacterized protein</fullName>
    </submittedName>
</protein>
<evidence type="ECO:0000313" key="1">
    <source>
        <dbReference type="EMBL" id="KAJ9552073.1"/>
    </source>
</evidence>
<keyword evidence="2" id="KW-1185">Reference proteome</keyword>
<gene>
    <name evidence="1" type="ORF">OSB04_016118</name>
</gene>
<dbReference type="EMBL" id="JARYMX010000004">
    <property type="protein sequence ID" value="KAJ9552073.1"/>
    <property type="molecule type" value="Genomic_DNA"/>
</dbReference>
<accession>A0AA38T0E8</accession>
<dbReference type="Proteomes" id="UP001172457">
    <property type="component" value="Chromosome 4"/>
</dbReference>
<reference evidence="1" key="1">
    <citation type="submission" date="2023-03" db="EMBL/GenBank/DDBJ databases">
        <title>Chromosome-scale reference genome and RAD-based genetic map of yellow starthistle (Centaurea solstitialis) reveal putative structural variation and QTLs associated with invader traits.</title>
        <authorList>
            <person name="Reatini B."/>
            <person name="Cang F.A."/>
            <person name="Jiang Q."/>
            <person name="Mckibben M.T.W."/>
            <person name="Barker M.S."/>
            <person name="Rieseberg L.H."/>
            <person name="Dlugosch K.M."/>
        </authorList>
    </citation>
    <scope>NUCLEOTIDE SEQUENCE</scope>
    <source>
        <strain evidence="1">CAN-66</strain>
        <tissue evidence="1">Leaf</tissue>
    </source>
</reference>
<dbReference type="AlphaFoldDB" id="A0AA38T0E8"/>
<comment type="caution">
    <text evidence="1">The sequence shown here is derived from an EMBL/GenBank/DDBJ whole genome shotgun (WGS) entry which is preliminary data.</text>
</comment>
<name>A0AA38T0E8_9ASTR</name>
<evidence type="ECO:0000313" key="2">
    <source>
        <dbReference type="Proteomes" id="UP001172457"/>
    </source>
</evidence>
<organism evidence="1 2">
    <name type="scientific">Centaurea solstitialis</name>
    <name type="common">yellow star-thistle</name>
    <dbReference type="NCBI Taxonomy" id="347529"/>
    <lineage>
        <taxon>Eukaryota</taxon>
        <taxon>Viridiplantae</taxon>
        <taxon>Streptophyta</taxon>
        <taxon>Embryophyta</taxon>
        <taxon>Tracheophyta</taxon>
        <taxon>Spermatophyta</taxon>
        <taxon>Magnoliopsida</taxon>
        <taxon>eudicotyledons</taxon>
        <taxon>Gunneridae</taxon>
        <taxon>Pentapetalae</taxon>
        <taxon>asterids</taxon>
        <taxon>campanulids</taxon>
        <taxon>Asterales</taxon>
        <taxon>Asteraceae</taxon>
        <taxon>Carduoideae</taxon>
        <taxon>Cardueae</taxon>
        <taxon>Centaureinae</taxon>
        <taxon>Centaurea</taxon>
    </lineage>
</organism>